<dbReference type="InterPro" id="IPR036513">
    <property type="entry name" value="STAS_dom_sf"/>
</dbReference>
<keyword evidence="1" id="KW-0723">Serine/threonine-protein kinase</keyword>
<dbReference type="AlphaFoldDB" id="A0A4Q7ZT38"/>
<dbReference type="CDD" id="cd16936">
    <property type="entry name" value="HATPase_RsbW-like"/>
    <property type="match status" value="1"/>
</dbReference>
<accession>A0A4Q7ZT38</accession>
<dbReference type="Pfam" id="PF13466">
    <property type="entry name" value="STAS_2"/>
    <property type="match status" value="1"/>
</dbReference>
<dbReference type="SMART" id="SM00387">
    <property type="entry name" value="HATPase_c"/>
    <property type="match status" value="1"/>
</dbReference>
<dbReference type="InterPro" id="IPR050267">
    <property type="entry name" value="Anti-sigma-factor_SerPK"/>
</dbReference>
<dbReference type="RefSeq" id="WP_130512262.1">
    <property type="nucleotide sequence ID" value="NZ_SHKY01000001.1"/>
</dbReference>
<keyword evidence="1" id="KW-0418">Kinase</keyword>
<dbReference type="SUPFAM" id="SSF52091">
    <property type="entry name" value="SpoIIaa-like"/>
    <property type="match status" value="1"/>
</dbReference>
<keyword evidence="1" id="KW-0808">Transferase</keyword>
<dbReference type="EMBL" id="SHKY01000001">
    <property type="protein sequence ID" value="RZU53813.1"/>
    <property type="molecule type" value="Genomic_DNA"/>
</dbReference>
<dbReference type="PROSITE" id="PS50801">
    <property type="entry name" value="STAS"/>
    <property type="match status" value="1"/>
</dbReference>
<dbReference type="InterPro" id="IPR058548">
    <property type="entry name" value="MlaB-like_STAS"/>
</dbReference>
<dbReference type="Gene3D" id="3.30.750.24">
    <property type="entry name" value="STAS domain"/>
    <property type="match status" value="1"/>
</dbReference>
<gene>
    <name evidence="3" type="ORF">EV385_5747</name>
</gene>
<dbReference type="PANTHER" id="PTHR35526:SF3">
    <property type="entry name" value="ANTI-SIGMA-F FACTOR RSBW"/>
    <property type="match status" value="1"/>
</dbReference>
<sequence length="258" mass="27679">MDRPAQIDIVVDGTVRVALAATVVMVRHDEVLSQVEQAMKAARGTRLQMDLTEVTALDSSGVALLVLARRLAVRSGAEFQVRGASPEIRQHLHMAGLTTLFGLPPAEAGDGPDTGAAEEVPGAAASAVHVLDEPFDRQGIQAIRDRLWSYATSCGLSGFDRYRLVLAASEIMTNAVLHGGGRGTIDVERQGERLVLRITDQGPGIPRQHRTGNLRPRPGRVRSAGLWLARQICERVDIDTGPGGTTVLLTYAMPPRAE</sequence>
<evidence type="ECO:0000259" key="2">
    <source>
        <dbReference type="PROSITE" id="PS50801"/>
    </source>
</evidence>
<keyword evidence="4" id="KW-1185">Reference proteome</keyword>
<name>A0A4Q7ZT38_9ACTN</name>
<dbReference type="Pfam" id="PF13581">
    <property type="entry name" value="HATPase_c_2"/>
    <property type="match status" value="1"/>
</dbReference>
<evidence type="ECO:0000313" key="3">
    <source>
        <dbReference type="EMBL" id="RZU53813.1"/>
    </source>
</evidence>
<organism evidence="3 4">
    <name type="scientific">Krasilnikovia cinnamomea</name>
    <dbReference type="NCBI Taxonomy" id="349313"/>
    <lineage>
        <taxon>Bacteria</taxon>
        <taxon>Bacillati</taxon>
        <taxon>Actinomycetota</taxon>
        <taxon>Actinomycetes</taxon>
        <taxon>Micromonosporales</taxon>
        <taxon>Micromonosporaceae</taxon>
        <taxon>Krasilnikovia</taxon>
    </lineage>
</organism>
<protein>
    <submittedName>
        <fullName evidence="3">Anti-anti-sigma factor</fullName>
    </submittedName>
</protein>
<dbReference type="OrthoDB" id="4350801at2"/>
<dbReference type="Proteomes" id="UP000292564">
    <property type="component" value="Unassembled WGS sequence"/>
</dbReference>
<proteinExistence type="predicted"/>
<feature type="domain" description="STAS" evidence="2">
    <location>
        <begin position="12"/>
        <end position="97"/>
    </location>
</feature>
<dbReference type="SUPFAM" id="SSF55874">
    <property type="entry name" value="ATPase domain of HSP90 chaperone/DNA topoisomerase II/histidine kinase"/>
    <property type="match status" value="1"/>
</dbReference>
<dbReference type="InterPro" id="IPR036890">
    <property type="entry name" value="HATPase_C_sf"/>
</dbReference>
<dbReference type="Gene3D" id="3.30.565.10">
    <property type="entry name" value="Histidine kinase-like ATPase, C-terminal domain"/>
    <property type="match status" value="1"/>
</dbReference>
<dbReference type="InterPro" id="IPR003594">
    <property type="entry name" value="HATPase_dom"/>
</dbReference>
<dbReference type="InterPro" id="IPR002645">
    <property type="entry name" value="STAS_dom"/>
</dbReference>
<dbReference type="CDD" id="cd07043">
    <property type="entry name" value="STAS_anti-anti-sigma_factors"/>
    <property type="match status" value="1"/>
</dbReference>
<evidence type="ECO:0000313" key="4">
    <source>
        <dbReference type="Proteomes" id="UP000292564"/>
    </source>
</evidence>
<reference evidence="3 4" key="1">
    <citation type="submission" date="2019-02" db="EMBL/GenBank/DDBJ databases">
        <title>Sequencing the genomes of 1000 actinobacteria strains.</title>
        <authorList>
            <person name="Klenk H.-P."/>
        </authorList>
    </citation>
    <scope>NUCLEOTIDE SEQUENCE [LARGE SCALE GENOMIC DNA]</scope>
    <source>
        <strain evidence="3 4">DSM 45162</strain>
    </source>
</reference>
<comment type="caution">
    <text evidence="3">The sequence shown here is derived from an EMBL/GenBank/DDBJ whole genome shotgun (WGS) entry which is preliminary data.</text>
</comment>
<dbReference type="PANTHER" id="PTHR35526">
    <property type="entry name" value="ANTI-SIGMA-F FACTOR RSBW-RELATED"/>
    <property type="match status" value="1"/>
</dbReference>
<evidence type="ECO:0000256" key="1">
    <source>
        <dbReference type="ARBA" id="ARBA00022527"/>
    </source>
</evidence>
<dbReference type="GO" id="GO:0004674">
    <property type="term" value="F:protein serine/threonine kinase activity"/>
    <property type="evidence" value="ECO:0007669"/>
    <property type="project" value="UniProtKB-KW"/>
</dbReference>